<dbReference type="SUPFAM" id="SSF47384">
    <property type="entry name" value="Homodimeric domain of signal transducing histidine kinase"/>
    <property type="match status" value="1"/>
</dbReference>
<keyword evidence="6" id="KW-0812">Transmembrane</keyword>
<dbReference type="InterPro" id="IPR013655">
    <property type="entry name" value="PAS_fold_3"/>
</dbReference>
<evidence type="ECO:0000259" key="7">
    <source>
        <dbReference type="PROSITE" id="PS50112"/>
    </source>
</evidence>
<sequence>MRHGALRIAIIYIIISLLWITFSDRLLFYLEHNFTGEQVLLISSAKGYFFVIASGFFLYYLIKKNDTKLKQSETQYRSMYQSNPVPMWIYDDKLNIVSVNDAAVSTYGYSRDEFLTKSILDIRPAEDTERLIGAAGRLSASLNLNGNWRHIKKDGSIIHVSVTSHKITFNNNPNVMVMVRDMTEQLLFEQRLEKINQDILSKKQNLRETQLISKVGGWEYFPDTRKLLWSDELYTLTGINRDHEREPFDIYLEHVFPEDRPMMIAGLNDLMTHGKTLDVTHRTKVLNGETRYMRQLARLETVPGMPLKVIGSMQDITELKELEVEKNRHLSNLENTLNSISDAFFALDYNMCITRINQAFEDIVGGRFAKIVGESIFTLFPKERNRMYPYYQKALEERVIVKIEEYSLVLNKWIRLAAYPTDDGVAVYFSDITENKLKDTKLKEAVERYELLAQATKDVIYDLNIPADTIVYNASLMQLIDVAYHQIVYNLAWWRQLIHPDDVEEVLTSQQKIRNEGKTNWACEYRINCGNGVYKYIMDQGYFIYNEQKEPVRLIGVIKDINDLKQSIQENKRQNEFLKEIAWLSSHEIRRPVATMLGLMTLADMADSAEDKEEIFALLKITLNEMDGIVYQIHSKIDDAVDLS</sequence>
<dbReference type="PROSITE" id="PS50112">
    <property type="entry name" value="PAS"/>
    <property type="match status" value="2"/>
</dbReference>
<evidence type="ECO:0000313" key="9">
    <source>
        <dbReference type="EMBL" id="QEC77733.1"/>
    </source>
</evidence>
<proteinExistence type="predicted"/>
<protein>
    <recommendedName>
        <fullName evidence="2">histidine kinase</fullName>
        <ecNumber evidence="2">2.7.13.3</ecNumber>
    </recommendedName>
</protein>
<dbReference type="EMBL" id="CP042437">
    <property type="protein sequence ID" value="QEC77733.1"/>
    <property type="molecule type" value="Genomic_DNA"/>
</dbReference>
<dbReference type="PANTHER" id="PTHR43304:SF1">
    <property type="entry name" value="PAC DOMAIN-CONTAINING PROTEIN"/>
    <property type="match status" value="1"/>
</dbReference>
<dbReference type="Proteomes" id="UP000321362">
    <property type="component" value="Chromosome"/>
</dbReference>
<reference evidence="9 10" key="1">
    <citation type="journal article" date="2013" name="J. Microbiol.">
        <title>Mucilaginibacter ginsenosidivorax sp. nov., with ginsenoside converting activity isolated from sediment.</title>
        <authorList>
            <person name="Kim J.K."/>
            <person name="Choi T.E."/>
            <person name="Liu Q.M."/>
            <person name="Park H.Y."/>
            <person name="Yi T.H."/>
            <person name="Yoon M.H."/>
            <person name="Kim S.C."/>
            <person name="Im W.T."/>
        </authorList>
    </citation>
    <scope>NUCLEOTIDE SEQUENCE [LARGE SCALE GENOMIC DNA]</scope>
    <source>
        <strain evidence="9 10">KHI28</strain>
    </source>
</reference>
<dbReference type="OrthoDB" id="6231665at2"/>
<dbReference type="PROSITE" id="PS50113">
    <property type="entry name" value="PAC"/>
    <property type="match status" value="1"/>
</dbReference>
<comment type="catalytic activity">
    <reaction evidence="1">
        <text>ATP + protein L-histidine = ADP + protein N-phospho-L-histidine.</text>
        <dbReference type="EC" id="2.7.13.3"/>
    </reaction>
</comment>
<dbReference type="InterPro" id="IPR000014">
    <property type="entry name" value="PAS"/>
</dbReference>
<dbReference type="NCBIfam" id="TIGR00229">
    <property type="entry name" value="sensory_box"/>
    <property type="match status" value="2"/>
</dbReference>
<name>A0A5B8W1Y2_9SPHI</name>
<organism evidence="9 10">
    <name type="scientific">Mucilaginibacter ginsenosidivorax</name>
    <dbReference type="NCBI Taxonomy" id="862126"/>
    <lineage>
        <taxon>Bacteria</taxon>
        <taxon>Pseudomonadati</taxon>
        <taxon>Bacteroidota</taxon>
        <taxon>Sphingobacteriia</taxon>
        <taxon>Sphingobacteriales</taxon>
        <taxon>Sphingobacteriaceae</taxon>
        <taxon>Mucilaginibacter</taxon>
    </lineage>
</organism>
<evidence type="ECO:0000256" key="2">
    <source>
        <dbReference type="ARBA" id="ARBA00012438"/>
    </source>
</evidence>
<dbReference type="Gene3D" id="3.30.450.20">
    <property type="entry name" value="PAS domain"/>
    <property type="match status" value="4"/>
</dbReference>
<dbReference type="InterPro" id="IPR052162">
    <property type="entry name" value="Sensor_kinase/Photoreceptor"/>
</dbReference>
<dbReference type="Pfam" id="PF08447">
    <property type="entry name" value="PAS_3"/>
    <property type="match status" value="2"/>
</dbReference>
<evidence type="ECO:0000313" key="10">
    <source>
        <dbReference type="Proteomes" id="UP000321362"/>
    </source>
</evidence>
<evidence type="ECO:0000256" key="1">
    <source>
        <dbReference type="ARBA" id="ARBA00000085"/>
    </source>
</evidence>
<keyword evidence="10" id="KW-1185">Reference proteome</keyword>
<evidence type="ECO:0000256" key="6">
    <source>
        <dbReference type="SAM" id="Phobius"/>
    </source>
</evidence>
<evidence type="ECO:0000256" key="5">
    <source>
        <dbReference type="ARBA" id="ARBA00022777"/>
    </source>
</evidence>
<feature type="transmembrane region" description="Helical" evidence="6">
    <location>
        <begin position="6"/>
        <end position="27"/>
    </location>
</feature>
<evidence type="ECO:0000259" key="8">
    <source>
        <dbReference type="PROSITE" id="PS50113"/>
    </source>
</evidence>
<dbReference type="PANTHER" id="PTHR43304">
    <property type="entry name" value="PHYTOCHROME-LIKE PROTEIN CPH1"/>
    <property type="match status" value="1"/>
</dbReference>
<dbReference type="InterPro" id="IPR036097">
    <property type="entry name" value="HisK_dim/P_sf"/>
</dbReference>
<keyword evidence="3" id="KW-0597">Phosphoprotein</keyword>
<dbReference type="RefSeq" id="WP_147055692.1">
    <property type="nucleotide sequence ID" value="NZ_CP042437.1"/>
</dbReference>
<dbReference type="InterPro" id="IPR013656">
    <property type="entry name" value="PAS_4"/>
</dbReference>
<evidence type="ECO:0000256" key="3">
    <source>
        <dbReference type="ARBA" id="ARBA00022553"/>
    </source>
</evidence>
<dbReference type="EC" id="2.7.13.3" evidence="2"/>
<dbReference type="CDD" id="cd00130">
    <property type="entry name" value="PAS"/>
    <property type="match status" value="3"/>
</dbReference>
<feature type="domain" description="PAS" evidence="7">
    <location>
        <begin position="329"/>
        <end position="398"/>
    </location>
</feature>
<feature type="domain" description="PAS" evidence="7">
    <location>
        <begin position="72"/>
        <end position="145"/>
    </location>
</feature>
<dbReference type="InterPro" id="IPR035965">
    <property type="entry name" value="PAS-like_dom_sf"/>
</dbReference>
<dbReference type="SUPFAM" id="SSF55785">
    <property type="entry name" value="PYP-like sensor domain (PAS domain)"/>
    <property type="match status" value="4"/>
</dbReference>
<dbReference type="SMART" id="SM00091">
    <property type="entry name" value="PAS"/>
    <property type="match status" value="3"/>
</dbReference>
<keyword evidence="6" id="KW-0472">Membrane</keyword>
<dbReference type="InterPro" id="IPR001610">
    <property type="entry name" value="PAC"/>
</dbReference>
<dbReference type="AlphaFoldDB" id="A0A5B8W1Y2"/>
<keyword evidence="4" id="KW-0808">Transferase</keyword>
<feature type="domain" description="PAC" evidence="8">
    <location>
        <begin position="521"/>
        <end position="573"/>
    </location>
</feature>
<evidence type="ECO:0000256" key="4">
    <source>
        <dbReference type="ARBA" id="ARBA00022679"/>
    </source>
</evidence>
<dbReference type="InterPro" id="IPR000700">
    <property type="entry name" value="PAS-assoc_C"/>
</dbReference>
<keyword evidence="6" id="KW-1133">Transmembrane helix</keyword>
<dbReference type="KEGG" id="mgk:FSB76_17950"/>
<dbReference type="GO" id="GO:0000155">
    <property type="term" value="F:phosphorelay sensor kinase activity"/>
    <property type="evidence" value="ECO:0007669"/>
    <property type="project" value="InterPro"/>
</dbReference>
<accession>A0A5B8W1Y2</accession>
<feature type="transmembrane region" description="Helical" evidence="6">
    <location>
        <begin position="39"/>
        <end position="62"/>
    </location>
</feature>
<keyword evidence="5" id="KW-0418">Kinase</keyword>
<dbReference type="SMART" id="SM00086">
    <property type="entry name" value="PAC"/>
    <property type="match status" value="3"/>
</dbReference>
<dbReference type="Pfam" id="PF13426">
    <property type="entry name" value="PAS_9"/>
    <property type="match status" value="1"/>
</dbReference>
<dbReference type="Pfam" id="PF08448">
    <property type="entry name" value="PAS_4"/>
    <property type="match status" value="1"/>
</dbReference>
<gene>
    <name evidence="9" type="ORF">FSB76_17950</name>
</gene>